<keyword evidence="4" id="KW-0677">Repeat</keyword>
<dbReference type="GO" id="GO:0030864">
    <property type="term" value="C:cortical actin cytoskeleton"/>
    <property type="evidence" value="ECO:0007669"/>
    <property type="project" value="TreeGrafter"/>
</dbReference>
<dbReference type="InterPro" id="IPR011047">
    <property type="entry name" value="Quinoprotein_ADH-like_sf"/>
</dbReference>
<dbReference type="PANTHER" id="PTHR10241:SF29">
    <property type="entry name" value="LETHAL(2) GIANT LARVAE PROTEIN"/>
    <property type="match status" value="1"/>
</dbReference>
<feature type="region of interest" description="Disordered" evidence="5">
    <location>
        <begin position="519"/>
        <end position="571"/>
    </location>
</feature>
<dbReference type="Proteomes" id="UP000887566">
    <property type="component" value="Unplaced"/>
</dbReference>
<feature type="compositionally biased region" description="Polar residues" evidence="5">
    <location>
        <begin position="851"/>
        <end position="861"/>
    </location>
</feature>
<keyword evidence="2" id="KW-0268">Exocytosis</keyword>
<dbReference type="GO" id="GO:0008593">
    <property type="term" value="P:regulation of Notch signaling pathway"/>
    <property type="evidence" value="ECO:0007669"/>
    <property type="project" value="TreeGrafter"/>
</dbReference>
<dbReference type="InterPro" id="IPR000664">
    <property type="entry name" value="Lethal2_giant"/>
</dbReference>
<comment type="similarity">
    <text evidence="1">Belongs to the WD repeat L(2)GL family.</text>
</comment>
<evidence type="ECO:0000256" key="2">
    <source>
        <dbReference type="ARBA" id="ARBA00022483"/>
    </source>
</evidence>
<sequence length="970" mass="106388">MQNINGIHQLLVGTETGNVYALDTKSLDMTDFIIYQDTVIQSVPEDLKNAGQVEALAAYQGDESKLLIGFNRGLIVLYDTQTHTVKHTYITGQTLESIHWHADGKKFVSAHNDGSYIVWSVEDNSKPMLSPNIPFGPFPCMPIKKIVWKTTAVRDDELMVFCGGMPRASYGDRFTVSAQRKEQQVVFDFSSKVIDFVTVDEGDGDMEDPSSLVVLCEEELVAIDLRDSKWGAYRLPYFFPIHSSPVTAAFHVADVADAVYDTIERLGEQQHGRRQFASTNQWPIAGGVVDDSALRKDIIVTGHEDGSVKFWTAGSVRMKHLLTVSSAKQFEGFVDPLEAPAEDEEGAEWPPFRKVGLYDPFSDDPRFSVQRVFLDAKTGTLAVGGSAGQTVIFNLADEEKSIPEMSVVDVAIVSEDVNFVWKGHKKLNVEKNLHFTNGYQPLLVVQTDPPASVTSVCVQTELSLVAVGTAYGYALCDYAKKAVIFSKCLLSADELAVHNASAMEGAMTRFKSFKKSIRDSFRRRRRRGADSPSKKSPTPEPDAGSKSSSSPKKQPSPRRVRQDNEDDDEIKPVERAIEARSDFKPTGSSDALPSLVRILYFADTFIASPTAQTPTFWVGTNGGRVIAHLITPPKTSEADEIWSLAQCQLAKEIQLRHGAPVLGLAVVGMDDAVITKSTPGPHRVVICSEEQIKSFSLPALKPGKHKFKLTGLDGSRIRKVQFAKLQSVYDDTKYEHFIILVTNLGEVNAFSVHNFRRYMKATMTKQTDVHGILSTVLTSRGEALYLGSRGCEWQRVAVGAKNFVQPAFKLELPEGCRPPPAAAQSTLSPSFSTSNRNSAISGEQSDAGVMNDTNNSSTLPSDATMDSIRDYTSNGIETVQMQSSSEGVVTITTKVTKTTTHENNGSLVSVEKKQETTTATLSNGNADQKELTSKELGEISNEICKMKKMTTSEEKDAVKVNGNGHDNASE</sequence>
<dbReference type="GO" id="GO:0032878">
    <property type="term" value="P:regulation of establishment or maintenance of cell polarity"/>
    <property type="evidence" value="ECO:0007669"/>
    <property type="project" value="TreeGrafter"/>
</dbReference>
<feature type="compositionally biased region" description="Polar residues" evidence="5">
    <location>
        <begin position="916"/>
        <end position="926"/>
    </location>
</feature>
<keyword evidence="7" id="KW-1185">Reference proteome</keyword>
<dbReference type="GO" id="GO:0030866">
    <property type="term" value="P:cortical actin cytoskeleton organization"/>
    <property type="evidence" value="ECO:0007669"/>
    <property type="project" value="TreeGrafter"/>
</dbReference>
<evidence type="ECO:0000313" key="8">
    <source>
        <dbReference type="WBParaSite" id="PSAMB.scaffold4488size14434.g24447.t1"/>
    </source>
</evidence>
<name>A0A914WLH6_9BILA</name>
<dbReference type="GO" id="GO:0006893">
    <property type="term" value="P:Golgi to plasma membrane transport"/>
    <property type="evidence" value="ECO:0007669"/>
    <property type="project" value="TreeGrafter"/>
</dbReference>
<dbReference type="GO" id="GO:0005096">
    <property type="term" value="F:GTPase activator activity"/>
    <property type="evidence" value="ECO:0007669"/>
    <property type="project" value="TreeGrafter"/>
</dbReference>
<evidence type="ECO:0000256" key="3">
    <source>
        <dbReference type="ARBA" id="ARBA00022574"/>
    </source>
</evidence>
<dbReference type="Gene3D" id="2.130.10.10">
    <property type="entry name" value="YVTN repeat-like/Quinoprotein amine dehydrogenase"/>
    <property type="match status" value="1"/>
</dbReference>
<feature type="region of interest" description="Disordered" evidence="5">
    <location>
        <begin position="949"/>
        <end position="970"/>
    </location>
</feature>
<dbReference type="InterPro" id="IPR013577">
    <property type="entry name" value="LLGL2"/>
</dbReference>
<evidence type="ECO:0000256" key="4">
    <source>
        <dbReference type="ARBA" id="ARBA00022737"/>
    </source>
</evidence>
<dbReference type="InterPro" id="IPR015943">
    <property type="entry name" value="WD40/YVTN_repeat-like_dom_sf"/>
</dbReference>
<reference evidence="8" key="1">
    <citation type="submission" date="2022-11" db="UniProtKB">
        <authorList>
            <consortium name="WormBaseParasite"/>
        </authorList>
    </citation>
    <scope>IDENTIFICATION</scope>
</reference>
<feature type="region of interest" description="Disordered" evidence="5">
    <location>
        <begin position="911"/>
        <end position="934"/>
    </location>
</feature>
<evidence type="ECO:0000259" key="6">
    <source>
        <dbReference type="Pfam" id="PF08366"/>
    </source>
</evidence>
<feature type="region of interest" description="Disordered" evidence="5">
    <location>
        <begin position="815"/>
        <end position="864"/>
    </location>
</feature>
<evidence type="ECO:0000256" key="1">
    <source>
        <dbReference type="ARBA" id="ARBA00008070"/>
    </source>
</evidence>
<dbReference type="PANTHER" id="PTHR10241">
    <property type="entry name" value="LETHAL 2 GIANT LARVAE PROTEIN"/>
    <property type="match status" value="1"/>
</dbReference>
<keyword evidence="3" id="KW-0853">WD repeat</keyword>
<dbReference type="SUPFAM" id="SSF50998">
    <property type="entry name" value="Quinoprotein alcohol dehydrogenase-like"/>
    <property type="match status" value="1"/>
</dbReference>
<organism evidence="7 8">
    <name type="scientific">Plectus sambesii</name>
    <dbReference type="NCBI Taxonomy" id="2011161"/>
    <lineage>
        <taxon>Eukaryota</taxon>
        <taxon>Metazoa</taxon>
        <taxon>Ecdysozoa</taxon>
        <taxon>Nematoda</taxon>
        <taxon>Chromadorea</taxon>
        <taxon>Plectida</taxon>
        <taxon>Plectina</taxon>
        <taxon>Plectoidea</taxon>
        <taxon>Plectidae</taxon>
        <taxon>Plectus</taxon>
    </lineage>
</organism>
<accession>A0A914WLH6</accession>
<evidence type="ECO:0000256" key="5">
    <source>
        <dbReference type="SAM" id="MobiDB-lite"/>
    </source>
</evidence>
<dbReference type="WBParaSite" id="PSAMB.scaffold4488size14434.g24447.t1">
    <property type="protein sequence ID" value="PSAMB.scaffold4488size14434.g24447.t1"/>
    <property type="gene ID" value="PSAMB.scaffold4488size14434.g24447"/>
</dbReference>
<dbReference type="GO" id="GO:0019905">
    <property type="term" value="F:syntaxin binding"/>
    <property type="evidence" value="ECO:0007669"/>
    <property type="project" value="TreeGrafter"/>
</dbReference>
<dbReference type="GO" id="GO:0005886">
    <property type="term" value="C:plasma membrane"/>
    <property type="evidence" value="ECO:0007669"/>
    <property type="project" value="TreeGrafter"/>
</dbReference>
<dbReference type="GO" id="GO:0045159">
    <property type="term" value="F:myosin II binding"/>
    <property type="evidence" value="ECO:0007669"/>
    <property type="project" value="TreeGrafter"/>
</dbReference>
<dbReference type="GO" id="GO:0051294">
    <property type="term" value="P:establishment of spindle orientation"/>
    <property type="evidence" value="ECO:0007669"/>
    <property type="project" value="TreeGrafter"/>
</dbReference>
<feature type="domain" description="Lethal giant larvae homologue 2" evidence="6">
    <location>
        <begin position="132"/>
        <end position="230"/>
    </location>
</feature>
<dbReference type="SMART" id="SM00320">
    <property type="entry name" value="WD40"/>
    <property type="match status" value="2"/>
</dbReference>
<dbReference type="PRINTS" id="PR00962">
    <property type="entry name" value="LETHAL2GIANT"/>
</dbReference>
<proteinExistence type="inferred from homology"/>
<protein>
    <submittedName>
        <fullName evidence="8">Lethal giant larvae homologue 2 domain-containing protein</fullName>
    </submittedName>
</protein>
<evidence type="ECO:0000313" key="7">
    <source>
        <dbReference type="Proteomes" id="UP000887566"/>
    </source>
</evidence>
<dbReference type="AlphaFoldDB" id="A0A914WLH6"/>
<dbReference type="Pfam" id="PF08366">
    <property type="entry name" value="LLGL"/>
    <property type="match status" value="1"/>
</dbReference>
<feature type="compositionally biased region" description="Polar residues" evidence="5">
    <location>
        <begin position="823"/>
        <end position="844"/>
    </location>
</feature>
<dbReference type="InterPro" id="IPR001680">
    <property type="entry name" value="WD40_rpt"/>
</dbReference>
<dbReference type="GO" id="GO:0006887">
    <property type="term" value="P:exocytosis"/>
    <property type="evidence" value="ECO:0007669"/>
    <property type="project" value="UniProtKB-KW"/>
</dbReference>